<comment type="caution">
    <text evidence="16">The sequence shown here is derived from an EMBL/GenBank/DDBJ whole genome shotgun (WGS) entry which is preliminary data.</text>
</comment>
<evidence type="ECO:0000313" key="17">
    <source>
        <dbReference type="EMBL" id="GFP38853.1"/>
    </source>
</evidence>
<comment type="domain">
    <text evidence="13">Consists of three domains; the N-terminal catalytic domain, the editing domain and the C-terminal C-Ala domain. The editing domain removes incorrectly charged amino acids, while the C-Ala domain, along with tRNA(Ala), serves as a bridge to cooperatively bring together the editing and aminoacylation centers thus stimulating deacylation of misacylated tRNAs.</text>
</comment>
<dbReference type="Gene3D" id="6.10.250.550">
    <property type="match status" value="1"/>
</dbReference>
<comment type="similarity">
    <text evidence="1 13">Belongs to the class-II aminoacyl-tRNA synthetase family.</text>
</comment>
<dbReference type="FunFam" id="3.30.930.10:FF:000004">
    <property type="entry name" value="Alanine--tRNA ligase"/>
    <property type="match status" value="1"/>
</dbReference>
<dbReference type="CDD" id="cd00673">
    <property type="entry name" value="AlaRS_core"/>
    <property type="match status" value="1"/>
</dbReference>
<dbReference type="EMBL" id="BLRZ01000061">
    <property type="protein sequence ID" value="GFP30371.1"/>
    <property type="molecule type" value="Genomic_DNA"/>
</dbReference>
<dbReference type="InterPro" id="IPR003156">
    <property type="entry name" value="DHHA1_dom"/>
</dbReference>
<dbReference type="SUPFAM" id="SSF101353">
    <property type="entry name" value="Putative anticodon-binding domain of alanyl-tRNA synthetase (AlaRS)"/>
    <property type="match status" value="1"/>
</dbReference>
<keyword evidence="5 13" id="KW-0547">Nucleotide-binding</keyword>
<sequence length="882" mass="98618">MVQSAKIREKFLSFFEARGHKRVSSSSLVPDDPTLLLTSAGMVQFKPYFLGQKQPEYTRATTVQKCFRTTDIEAIGDDRTHLTFFEMLGNFSFGDYYKAQAIPWAWELVTEGYKLDRTKLWITIFEDDDEAFDIWNKKVGLPQERIFRLGEKTNFWNMGPTGPCGPCSEIHYDQGEGIGCGRPQCDVTCECGRFLEIWNLVFMQYDRQQDGSLLPLPKKNIDTGLGLERVAAILQDQRDVFRTDLLAQILKSGEEISGAVYGQSSTTDRSLRILADHSRAITFLISDGVLPSNEGRGYILRRMLRRAVRHGKLLDIQDCFLANLSQSVITSMGDIYPELLEHQKHVQKVIQGEEERFSRTLKQGFVLLDDYIAEIKVDQKSIISGDIIFKLYDTYGFPVELTQEIASEEGLSLDMEGYEKLMGEQKERARSYQEFYDLKERPEEVYRDLTAGQKLSFVGYEKDEVRTKITSLVKNGTKVGEAGPDDEIEVVLGETPFYAERGGQVGDKGEITTETGRIRVEATYPVLDEIHVQRGVVVEGRVAVGQEALARINAGLRKAICRNHTTTHLLHWALRLILGDHVKQAGSLVEVNRLRFDYSHFQAPSEEELVKVENLVNNKILDGLPVRCYVTSLEHVKEMGAIALFGEKYGEFARVVEVGDISRELCGGTHVANTGAIGLFRIISESSIGSNLRRIEAVTGFGLVHYLRERDEIVKRLSSLLGTGDQEIVARTEVLLRELKNKEKELVSLKVRSALAELERELTGSLRIGGTALIGHIFDDIELDHLKVIMDNLQKKTTSSFIVLASKNNGRPLMLVAATADLVEKGIRCDEIVREVSPLISGGGGGKSDFAQAGGKSAGRLAEAVEKARMLAVEKLKIGSGQ</sequence>
<dbReference type="Pfam" id="PF02272">
    <property type="entry name" value="DHHA1"/>
    <property type="match status" value="1"/>
</dbReference>
<reference evidence="18 19" key="1">
    <citation type="journal article" date="2020" name="Front. Microbiol.">
        <title>Single-cell genomics of novel Actinobacteria with the Wood-Ljungdahl pathway discovered in a serpentinizing system.</title>
        <authorList>
            <person name="Merino N."/>
            <person name="Kawai M."/>
            <person name="Boyd E.S."/>
            <person name="Colman D.R."/>
            <person name="McGlynn S.E."/>
            <person name="Nealson K.H."/>
            <person name="Kurokawa K."/>
            <person name="Hongoh Y."/>
        </authorList>
    </citation>
    <scope>NUCLEOTIDE SEQUENCE [LARGE SCALE GENOMIC DNA]</scope>
    <source>
        <strain evidence="16 19">S34</strain>
        <strain evidence="17 18">S47</strain>
    </source>
</reference>
<keyword evidence="9 13" id="KW-0648">Protein biosynthesis</keyword>
<evidence type="ECO:0000256" key="11">
    <source>
        <dbReference type="ARBA" id="ARBA00024779"/>
    </source>
</evidence>
<dbReference type="GO" id="GO:0002161">
    <property type="term" value="F:aminoacyl-tRNA deacylase activity"/>
    <property type="evidence" value="ECO:0007669"/>
    <property type="project" value="TreeGrafter"/>
</dbReference>
<feature type="binding site" evidence="13">
    <location>
        <position position="568"/>
    </location>
    <ligand>
        <name>Zn(2+)</name>
        <dbReference type="ChEBI" id="CHEBI:29105"/>
    </ligand>
</feature>
<dbReference type="SMART" id="SM00863">
    <property type="entry name" value="tRNA_SAD"/>
    <property type="match status" value="1"/>
</dbReference>
<dbReference type="Gene3D" id="3.30.930.10">
    <property type="entry name" value="Bira Bifunctional Protein, Domain 2"/>
    <property type="match status" value="1"/>
</dbReference>
<dbReference type="Proteomes" id="UP000588083">
    <property type="component" value="Unassembled WGS sequence"/>
</dbReference>
<dbReference type="Gene3D" id="3.30.54.20">
    <property type="match status" value="1"/>
</dbReference>
<evidence type="ECO:0000256" key="3">
    <source>
        <dbReference type="ARBA" id="ARBA00022598"/>
    </source>
</evidence>
<evidence type="ECO:0000256" key="13">
    <source>
        <dbReference type="HAMAP-Rule" id="MF_00036"/>
    </source>
</evidence>
<dbReference type="Gene3D" id="3.10.310.40">
    <property type="match status" value="1"/>
</dbReference>
<dbReference type="FunFam" id="3.30.980.10:FF:000004">
    <property type="entry name" value="Alanine--tRNA ligase, cytoplasmic"/>
    <property type="match status" value="1"/>
</dbReference>
<dbReference type="GO" id="GO:0008270">
    <property type="term" value="F:zinc ion binding"/>
    <property type="evidence" value="ECO:0007669"/>
    <property type="project" value="UniProtKB-UniRule"/>
</dbReference>
<feature type="coiled-coil region" evidence="14">
    <location>
        <begin position="732"/>
        <end position="759"/>
    </location>
</feature>
<feature type="binding site" evidence="13">
    <location>
        <position position="564"/>
    </location>
    <ligand>
        <name>Zn(2+)</name>
        <dbReference type="ChEBI" id="CHEBI:29105"/>
    </ligand>
</feature>
<dbReference type="FunFam" id="3.10.310.40:FF:000001">
    <property type="entry name" value="Alanine--tRNA ligase"/>
    <property type="match status" value="1"/>
</dbReference>
<keyword evidence="13" id="KW-0963">Cytoplasm</keyword>
<dbReference type="InterPro" id="IPR009000">
    <property type="entry name" value="Transl_B-barrel_sf"/>
</dbReference>
<proteinExistence type="inferred from homology"/>
<dbReference type="PANTHER" id="PTHR11777:SF9">
    <property type="entry name" value="ALANINE--TRNA LIGASE, CYTOPLASMIC"/>
    <property type="match status" value="1"/>
</dbReference>
<dbReference type="InterPro" id="IPR018163">
    <property type="entry name" value="Thr/Ala-tRNA-synth_IIc_edit"/>
</dbReference>
<evidence type="ECO:0000256" key="4">
    <source>
        <dbReference type="ARBA" id="ARBA00022723"/>
    </source>
</evidence>
<dbReference type="Proteomes" id="UP000569018">
    <property type="component" value="Unassembled WGS sequence"/>
</dbReference>
<dbReference type="SUPFAM" id="SSF55186">
    <property type="entry name" value="ThrRS/AlaRS common domain"/>
    <property type="match status" value="1"/>
</dbReference>
<dbReference type="InterPro" id="IPR018162">
    <property type="entry name" value="Ala-tRNA-ligase_IIc_anticod-bd"/>
</dbReference>
<keyword evidence="10 13" id="KW-0030">Aminoacyl-tRNA synthetase</keyword>
<evidence type="ECO:0000256" key="5">
    <source>
        <dbReference type="ARBA" id="ARBA00022741"/>
    </source>
</evidence>
<comment type="catalytic activity">
    <reaction evidence="12 13">
        <text>tRNA(Ala) + L-alanine + ATP = L-alanyl-tRNA(Ala) + AMP + diphosphate</text>
        <dbReference type="Rhea" id="RHEA:12540"/>
        <dbReference type="Rhea" id="RHEA-COMP:9657"/>
        <dbReference type="Rhea" id="RHEA-COMP:9923"/>
        <dbReference type="ChEBI" id="CHEBI:30616"/>
        <dbReference type="ChEBI" id="CHEBI:33019"/>
        <dbReference type="ChEBI" id="CHEBI:57972"/>
        <dbReference type="ChEBI" id="CHEBI:78442"/>
        <dbReference type="ChEBI" id="CHEBI:78497"/>
        <dbReference type="ChEBI" id="CHEBI:456215"/>
        <dbReference type="EC" id="6.1.1.7"/>
    </reaction>
</comment>
<dbReference type="NCBIfam" id="TIGR00344">
    <property type="entry name" value="alaS"/>
    <property type="match status" value="1"/>
</dbReference>
<dbReference type="HAMAP" id="MF_00036_B">
    <property type="entry name" value="Ala_tRNA_synth_B"/>
    <property type="match status" value="1"/>
</dbReference>
<evidence type="ECO:0000256" key="6">
    <source>
        <dbReference type="ARBA" id="ARBA00022833"/>
    </source>
</evidence>
<keyword evidence="14" id="KW-0175">Coiled coil</keyword>
<dbReference type="SUPFAM" id="SSF55681">
    <property type="entry name" value="Class II aaRS and biotin synthetases"/>
    <property type="match status" value="1"/>
</dbReference>
<name>A0A6V8PHP0_9ACTN</name>
<evidence type="ECO:0000256" key="7">
    <source>
        <dbReference type="ARBA" id="ARBA00022840"/>
    </source>
</evidence>
<evidence type="ECO:0000313" key="16">
    <source>
        <dbReference type="EMBL" id="GFP30371.1"/>
    </source>
</evidence>
<dbReference type="GO" id="GO:0004813">
    <property type="term" value="F:alanine-tRNA ligase activity"/>
    <property type="evidence" value="ECO:0007669"/>
    <property type="project" value="UniProtKB-UniRule"/>
</dbReference>
<dbReference type="InterPro" id="IPR045864">
    <property type="entry name" value="aa-tRNA-synth_II/BPL/LPL"/>
</dbReference>
<dbReference type="FunFam" id="3.30.54.20:FF:000001">
    <property type="entry name" value="Alanine--tRNA ligase"/>
    <property type="match status" value="1"/>
</dbReference>
<dbReference type="RefSeq" id="WP_176235442.1">
    <property type="nucleotide sequence ID" value="NZ_BLRZ01000061.1"/>
</dbReference>
<evidence type="ECO:0000256" key="9">
    <source>
        <dbReference type="ARBA" id="ARBA00022917"/>
    </source>
</evidence>
<evidence type="ECO:0000313" key="18">
    <source>
        <dbReference type="Proteomes" id="UP000569018"/>
    </source>
</evidence>
<dbReference type="EMBL" id="BLSD01000018">
    <property type="protein sequence ID" value="GFP38853.1"/>
    <property type="molecule type" value="Genomic_DNA"/>
</dbReference>
<evidence type="ECO:0000256" key="12">
    <source>
        <dbReference type="ARBA" id="ARBA00048300"/>
    </source>
</evidence>
<accession>A0A6V8PHP0</accession>
<dbReference type="GO" id="GO:0000049">
    <property type="term" value="F:tRNA binding"/>
    <property type="evidence" value="ECO:0007669"/>
    <property type="project" value="UniProtKB-KW"/>
</dbReference>
<keyword evidence="7 13" id="KW-0067">ATP-binding</keyword>
<keyword evidence="2 13" id="KW-0820">tRNA-binding</keyword>
<organism evidence="16 19">
    <name type="scientific">Candidatus Hakubella thermalkaliphila</name>
    <dbReference type="NCBI Taxonomy" id="2754717"/>
    <lineage>
        <taxon>Bacteria</taxon>
        <taxon>Bacillati</taxon>
        <taxon>Actinomycetota</taxon>
        <taxon>Actinomycetota incertae sedis</taxon>
        <taxon>Candidatus Hakubellales</taxon>
        <taxon>Candidatus Hakubellaceae</taxon>
        <taxon>Candidatus Hakubella</taxon>
    </lineage>
</organism>
<comment type="function">
    <text evidence="11 13">Catalyzes the attachment of alanine to tRNA(Ala) in a two-step reaction: alanine is first activated by ATP to form Ala-AMP and then transferred to the acceptor end of tRNA(Ala). Also edits incorrectly charged Ser-tRNA(Ala) and Gly-tRNA(Ala) via its editing domain.</text>
</comment>
<dbReference type="AlphaFoldDB" id="A0A6V8PHP0"/>
<dbReference type="Gene3D" id="3.30.980.10">
    <property type="entry name" value="Threonyl-trna Synthetase, Chain A, domain 2"/>
    <property type="match status" value="1"/>
</dbReference>
<dbReference type="InterPro" id="IPR018164">
    <property type="entry name" value="Ala-tRNA-synth_IIc_N"/>
</dbReference>
<dbReference type="PRINTS" id="PR00980">
    <property type="entry name" value="TRNASYNTHALA"/>
</dbReference>
<comment type="cofactor">
    <cofactor evidence="13">
        <name>Zn(2+)</name>
        <dbReference type="ChEBI" id="CHEBI:29105"/>
    </cofactor>
    <text evidence="13">Binds 1 zinc ion per subunit.</text>
</comment>
<evidence type="ECO:0000256" key="8">
    <source>
        <dbReference type="ARBA" id="ARBA00022884"/>
    </source>
</evidence>
<dbReference type="GO" id="GO:0006419">
    <property type="term" value="P:alanyl-tRNA aminoacylation"/>
    <property type="evidence" value="ECO:0007669"/>
    <property type="project" value="UniProtKB-UniRule"/>
</dbReference>
<dbReference type="SUPFAM" id="SSF50447">
    <property type="entry name" value="Translation proteins"/>
    <property type="match status" value="1"/>
</dbReference>
<keyword evidence="6 13" id="KW-0862">Zinc</keyword>
<feature type="binding site" evidence="13">
    <location>
        <position position="666"/>
    </location>
    <ligand>
        <name>Zn(2+)</name>
        <dbReference type="ChEBI" id="CHEBI:29105"/>
    </ligand>
</feature>
<keyword evidence="8 13" id="KW-0694">RNA-binding</keyword>
<dbReference type="GO" id="GO:0005829">
    <property type="term" value="C:cytosol"/>
    <property type="evidence" value="ECO:0007669"/>
    <property type="project" value="TreeGrafter"/>
</dbReference>
<feature type="binding site" evidence="13">
    <location>
        <position position="670"/>
    </location>
    <ligand>
        <name>Zn(2+)</name>
        <dbReference type="ChEBI" id="CHEBI:29105"/>
    </ligand>
</feature>
<keyword evidence="19" id="KW-1185">Reference proteome</keyword>
<protein>
    <recommendedName>
        <fullName evidence="13">Alanine--tRNA ligase</fullName>
        <ecNumber evidence="13">6.1.1.7</ecNumber>
    </recommendedName>
    <alternativeName>
        <fullName evidence="13">Alanyl-tRNA synthetase</fullName>
        <shortName evidence="13">AlaRS</shortName>
    </alternativeName>
</protein>
<dbReference type="InterPro" id="IPR012947">
    <property type="entry name" value="tRNA_SAD"/>
</dbReference>
<evidence type="ECO:0000256" key="1">
    <source>
        <dbReference type="ARBA" id="ARBA00008226"/>
    </source>
</evidence>
<evidence type="ECO:0000256" key="14">
    <source>
        <dbReference type="SAM" id="Coils"/>
    </source>
</evidence>
<evidence type="ECO:0000259" key="15">
    <source>
        <dbReference type="PROSITE" id="PS50860"/>
    </source>
</evidence>
<evidence type="ECO:0000256" key="10">
    <source>
        <dbReference type="ARBA" id="ARBA00023146"/>
    </source>
</evidence>
<dbReference type="PANTHER" id="PTHR11777">
    <property type="entry name" value="ALANYL-TRNA SYNTHETASE"/>
    <property type="match status" value="1"/>
</dbReference>
<gene>
    <name evidence="13" type="primary">alaS</name>
    <name evidence="16" type="ORF">HKBW3S34_01292</name>
    <name evidence="17" type="ORF">HKBW3S47_00553</name>
</gene>
<evidence type="ECO:0000313" key="19">
    <source>
        <dbReference type="Proteomes" id="UP000588083"/>
    </source>
</evidence>
<dbReference type="EC" id="6.1.1.7" evidence="13"/>
<keyword evidence="3 13" id="KW-0436">Ligase</keyword>
<dbReference type="InterPro" id="IPR023033">
    <property type="entry name" value="Ala_tRNA_ligase_euk/bac"/>
</dbReference>
<dbReference type="GO" id="GO:0005524">
    <property type="term" value="F:ATP binding"/>
    <property type="evidence" value="ECO:0007669"/>
    <property type="project" value="UniProtKB-UniRule"/>
</dbReference>
<dbReference type="Pfam" id="PF01411">
    <property type="entry name" value="tRNA-synt_2c"/>
    <property type="match status" value="1"/>
</dbReference>
<keyword evidence="4 13" id="KW-0479">Metal-binding</keyword>
<dbReference type="InterPro" id="IPR050058">
    <property type="entry name" value="Ala-tRNA_ligase"/>
</dbReference>
<dbReference type="InterPro" id="IPR018165">
    <property type="entry name" value="Ala-tRNA-synth_IIc_core"/>
</dbReference>
<comment type="subcellular location">
    <subcellularLocation>
        <location evidence="13">Cytoplasm</location>
    </subcellularLocation>
</comment>
<dbReference type="PROSITE" id="PS50860">
    <property type="entry name" value="AA_TRNA_LIGASE_II_ALA"/>
    <property type="match status" value="1"/>
</dbReference>
<dbReference type="InterPro" id="IPR002318">
    <property type="entry name" value="Ala-tRNA-lgiase_IIc"/>
</dbReference>
<dbReference type="Gene3D" id="2.40.30.130">
    <property type="match status" value="1"/>
</dbReference>
<evidence type="ECO:0000256" key="2">
    <source>
        <dbReference type="ARBA" id="ARBA00022555"/>
    </source>
</evidence>
<feature type="domain" description="Alanyl-transfer RNA synthetases family profile" evidence="15">
    <location>
        <begin position="2"/>
        <end position="709"/>
    </location>
</feature>
<dbReference type="Pfam" id="PF07973">
    <property type="entry name" value="tRNA_SAD"/>
    <property type="match status" value="1"/>
</dbReference>